<organism evidence="4 5">
    <name type="scientific">Kitasatospora aburaviensis</name>
    <dbReference type="NCBI Taxonomy" id="67265"/>
    <lineage>
        <taxon>Bacteria</taxon>
        <taxon>Bacillati</taxon>
        <taxon>Actinomycetota</taxon>
        <taxon>Actinomycetes</taxon>
        <taxon>Kitasatosporales</taxon>
        <taxon>Streptomycetaceae</taxon>
        <taxon>Kitasatospora</taxon>
    </lineage>
</organism>
<dbReference type="EMBL" id="JBHSOD010000012">
    <property type="protein sequence ID" value="MFC5885881.1"/>
    <property type="molecule type" value="Genomic_DNA"/>
</dbReference>
<feature type="domain" description="PASTA" evidence="3">
    <location>
        <begin position="330"/>
        <end position="396"/>
    </location>
</feature>
<gene>
    <name evidence="4" type="ORF">ACFP0N_12965</name>
</gene>
<feature type="region of interest" description="Disordered" evidence="1">
    <location>
        <begin position="170"/>
        <end position="247"/>
    </location>
</feature>
<dbReference type="PROSITE" id="PS51178">
    <property type="entry name" value="PASTA"/>
    <property type="match status" value="2"/>
</dbReference>
<dbReference type="InterPro" id="IPR005543">
    <property type="entry name" value="PASTA_dom"/>
</dbReference>
<comment type="caution">
    <text evidence="4">The sequence shown here is derived from an EMBL/GenBank/DDBJ whole genome shotgun (WGS) entry which is preliminary data.</text>
</comment>
<feature type="compositionally biased region" description="Low complexity" evidence="1">
    <location>
        <begin position="195"/>
        <end position="216"/>
    </location>
</feature>
<keyword evidence="2" id="KW-0812">Transmembrane</keyword>
<evidence type="ECO:0000313" key="5">
    <source>
        <dbReference type="Proteomes" id="UP001596067"/>
    </source>
</evidence>
<feature type="compositionally biased region" description="Pro residues" evidence="1">
    <location>
        <begin position="289"/>
        <end position="299"/>
    </location>
</feature>
<dbReference type="SMART" id="SM00740">
    <property type="entry name" value="PASTA"/>
    <property type="match status" value="2"/>
</dbReference>
<evidence type="ECO:0000256" key="1">
    <source>
        <dbReference type="SAM" id="MobiDB-lite"/>
    </source>
</evidence>
<proteinExistence type="predicted"/>
<feature type="compositionally biased region" description="Pro residues" evidence="1">
    <location>
        <begin position="224"/>
        <end position="242"/>
    </location>
</feature>
<feature type="domain" description="PASTA" evidence="3">
    <location>
        <begin position="397"/>
        <end position="462"/>
    </location>
</feature>
<dbReference type="Proteomes" id="UP001596067">
    <property type="component" value="Unassembled WGS sequence"/>
</dbReference>
<dbReference type="Pfam" id="PF03793">
    <property type="entry name" value="PASTA"/>
    <property type="match status" value="2"/>
</dbReference>
<feature type="region of interest" description="Disordered" evidence="1">
    <location>
        <begin position="277"/>
        <end position="333"/>
    </location>
</feature>
<keyword evidence="2" id="KW-0472">Membrane</keyword>
<evidence type="ECO:0000259" key="3">
    <source>
        <dbReference type="PROSITE" id="PS51178"/>
    </source>
</evidence>
<protein>
    <submittedName>
        <fullName evidence="4">PASTA domain-containing protein</fullName>
    </submittedName>
</protein>
<feature type="compositionally biased region" description="Low complexity" evidence="1">
    <location>
        <begin position="300"/>
        <end position="322"/>
    </location>
</feature>
<name>A0ABW1EVN5_9ACTN</name>
<reference evidence="5" key="1">
    <citation type="journal article" date="2019" name="Int. J. Syst. Evol. Microbiol.">
        <title>The Global Catalogue of Microorganisms (GCM) 10K type strain sequencing project: providing services to taxonomists for standard genome sequencing and annotation.</title>
        <authorList>
            <consortium name="The Broad Institute Genomics Platform"/>
            <consortium name="The Broad Institute Genome Sequencing Center for Infectious Disease"/>
            <person name="Wu L."/>
            <person name="Ma J."/>
        </authorList>
    </citation>
    <scope>NUCLEOTIDE SEQUENCE [LARGE SCALE GENOMIC DNA]</scope>
    <source>
        <strain evidence="5">CGMCC 4.1469</strain>
    </source>
</reference>
<keyword evidence="2" id="KW-1133">Transmembrane helix</keyword>
<feature type="compositionally biased region" description="Basic and acidic residues" evidence="1">
    <location>
        <begin position="180"/>
        <end position="194"/>
    </location>
</feature>
<sequence length="467" mass="47867">MPLYCRLCGTRTDGVERLGVHCPGERCGTDLRAGPGAAVQAWCEPARRLGEAGRTVVVHLVVRNAGTVSTGYHLEPVEPVEGRLDYDRSAVAAPLAPGQTRQVELRYTLPFDRIGTGLDIASLFGVPGADLAGQVQGARSERFGVALRVTADSDVLGAACAAFAVDVPGRIDLDPDLDQTPDRDRGNRQDRPDGPDSSGGPDGPGSSARPGGATRPGTGGGRPRPGPHQPPTRPSTQPPTRPPTRGSGGCGPLAVVLIVLLVLAVLAAVLLGLGRSSDGDGSGDSGAPAPTPSAPPSPTAEPSTARPTITRPTPSPTRTRPTTSPPTSPTATTVAVPDLVGLDQEAAAQKLQALGLAVDGDYVASNGVPELQIISTEPKAGARVAPGSKVFLHISDGRATVPDVAGKTQAQAEQALKDHHFTNITVSTEPSTSTAAGLATRTDPVKGRSVGLKTPITLWIAYLPTPR</sequence>
<evidence type="ECO:0000256" key="2">
    <source>
        <dbReference type="SAM" id="Phobius"/>
    </source>
</evidence>
<feature type="transmembrane region" description="Helical" evidence="2">
    <location>
        <begin position="253"/>
        <end position="273"/>
    </location>
</feature>
<evidence type="ECO:0000313" key="4">
    <source>
        <dbReference type="EMBL" id="MFC5885881.1"/>
    </source>
</evidence>
<accession>A0ABW1EVN5</accession>
<dbReference type="Gene3D" id="3.30.10.20">
    <property type="match status" value="2"/>
</dbReference>
<dbReference type="CDD" id="cd06577">
    <property type="entry name" value="PASTA_pknB"/>
    <property type="match status" value="2"/>
</dbReference>
<dbReference type="RefSeq" id="WP_313763150.1">
    <property type="nucleotide sequence ID" value="NZ_BAAAVH010000107.1"/>
</dbReference>
<keyword evidence="5" id="KW-1185">Reference proteome</keyword>